<comment type="caution">
    <text evidence="1">The sequence shown here is derived from an EMBL/GenBank/DDBJ whole genome shotgun (WGS) entry which is preliminary data.</text>
</comment>
<reference evidence="1" key="1">
    <citation type="submission" date="2023-04" db="EMBL/GenBank/DDBJ databases">
        <title>Draft Genome sequencing of Naganishia species isolated from polar environments using Oxford Nanopore Technology.</title>
        <authorList>
            <person name="Leo P."/>
            <person name="Venkateswaran K."/>
        </authorList>
    </citation>
    <scope>NUCLEOTIDE SEQUENCE</scope>
    <source>
        <strain evidence="1">MNA-CCFEE 5261</strain>
    </source>
</reference>
<sequence length="843" mass="93279">MAITAAASSTDLSLQQASGVSSIQELDKDMAPTTSRTGVSKINDSQRQEETGTVTSSLTSTVFSSRISPKGGRTSSPIKTQLRQSMEPHSHFNEEGVVSTIKRNMGDDPQAVGRGVASEMPVTGMDWPIPPRSSASTETRPYLSNVSSACAVWETQIHEHERMQVSAHRPSAMMENHHRLSSETGQSSTQQSRTDTDHGGKSGPSKSSETNYTFPPGTPVLKRTASRTQSISFSQTSSSVALSNAAANRELTSKGKKRKRLAKACSACHKNKRRCDGFAPCSNCEFSSRKCVYLSSKGEAIPPPKTREGSVSVSGTSAAVSHAVEASDTHSIAYKPPRRPEVAEATTPRSETSRAPPDAFKRPLPPGSYVGSADTRSQDMRRASQATASSVYSERPVPVSAPVKPWPTTEPNEGHVAFDPRMADHSSRSSLSFLDPSREPPLAPPAAPPLDSFPPTSQRFAHPSFPYTSPPRASNLQVNDRTAQPEFRPSNAKLRAAERQALFVEELVHVFFARLHPYQLMFHQPTFQYRRYLNLVPTALLHIMYALSIRFIDPVLLHDALVAEHATQAELDLPLFLAGEVFFEESRKATEVWLKQKSATMRRASWSTTNMQTWEDLEMLMAITLCGFYEKAMRRMQDAAQHFAHTAGTLPSGRLPSLTTQRNEMRLDQWWSDLGHTWGLRRQSTAHQPHESLGINVTNYPMLRHPVHHNEQRRSAREPETHPNLRYDVRSGRSEPEMLNPPQRPPYEHFATDSRLLHSRAPSVRDIEENDVLLDAQNNKKRRFSAGHGRPPYLEAHGELIPSESVSRYMQEAPPQPAAPADSTKMPSGLAALLTAAEHRGLK</sequence>
<name>A0ACC2VFG6_9TREE</name>
<accession>A0ACC2VFG6</accession>
<protein>
    <submittedName>
        <fullName evidence="1">Uncharacterized protein</fullName>
    </submittedName>
</protein>
<evidence type="ECO:0000313" key="1">
    <source>
        <dbReference type="EMBL" id="KAJ9097803.1"/>
    </source>
</evidence>
<gene>
    <name evidence="1" type="ORF">QFC19_006671</name>
</gene>
<evidence type="ECO:0000313" key="2">
    <source>
        <dbReference type="Proteomes" id="UP001241377"/>
    </source>
</evidence>
<dbReference type="Proteomes" id="UP001241377">
    <property type="component" value="Unassembled WGS sequence"/>
</dbReference>
<organism evidence="1 2">
    <name type="scientific">Naganishia cerealis</name>
    <dbReference type="NCBI Taxonomy" id="610337"/>
    <lineage>
        <taxon>Eukaryota</taxon>
        <taxon>Fungi</taxon>
        <taxon>Dikarya</taxon>
        <taxon>Basidiomycota</taxon>
        <taxon>Agaricomycotina</taxon>
        <taxon>Tremellomycetes</taxon>
        <taxon>Filobasidiales</taxon>
        <taxon>Filobasidiaceae</taxon>
        <taxon>Naganishia</taxon>
    </lineage>
</organism>
<keyword evidence="2" id="KW-1185">Reference proteome</keyword>
<proteinExistence type="predicted"/>
<dbReference type="EMBL" id="JASBWR010000083">
    <property type="protein sequence ID" value="KAJ9097803.1"/>
    <property type="molecule type" value="Genomic_DNA"/>
</dbReference>